<dbReference type="InterPro" id="IPR020846">
    <property type="entry name" value="MFS_dom"/>
</dbReference>
<feature type="transmembrane region" description="Helical" evidence="5">
    <location>
        <begin position="25"/>
        <end position="47"/>
    </location>
</feature>
<evidence type="ECO:0000256" key="2">
    <source>
        <dbReference type="ARBA" id="ARBA00022692"/>
    </source>
</evidence>
<evidence type="ECO:0000256" key="3">
    <source>
        <dbReference type="ARBA" id="ARBA00022989"/>
    </source>
</evidence>
<feature type="transmembrane region" description="Helical" evidence="5">
    <location>
        <begin position="306"/>
        <end position="330"/>
    </location>
</feature>
<keyword evidence="3 5" id="KW-1133">Transmembrane helix</keyword>
<comment type="subcellular location">
    <subcellularLocation>
        <location evidence="1">Membrane</location>
        <topology evidence="1">Multi-pass membrane protein</topology>
    </subcellularLocation>
</comment>
<dbReference type="GeneID" id="101235834"/>
<feature type="transmembrane region" description="Helical" evidence="5">
    <location>
        <begin position="394"/>
        <end position="418"/>
    </location>
</feature>
<proteinExistence type="predicted"/>
<feature type="domain" description="Major facilitator superfamily (MFS) profile" evidence="6">
    <location>
        <begin position="24"/>
        <end position="483"/>
    </location>
</feature>
<dbReference type="SUPFAM" id="SSF103473">
    <property type="entry name" value="MFS general substrate transporter"/>
    <property type="match status" value="1"/>
</dbReference>
<reference evidence="8" key="1">
    <citation type="submission" date="2025-08" db="UniProtKB">
        <authorList>
            <consortium name="RefSeq"/>
        </authorList>
    </citation>
    <scope>IDENTIFICATION</scope>
</reference>
<feature type="transmembrane region" description="Helical" evidence="5">
    <location>
        <begin position="198"/>
        <end position="219"/>
    </location>
</feature>
<dbReference type="Proteomes" id="UP001652625">
    <property type="component" value="Chromosome 04"/>
</dbReference>
<feature type="transmembrane region" description="Helical" evidence="5">
    <location>
        <begin position="165"/>
        <end position="186"/>
    </location>
</feature>
<evidence type="ECO:0000259" key="6">
    <source>
        <dbReference type="PROSITE" id="PS50850"/>
    </source>
</evidence>
<feature type="transmembrane region" description="Helical" evidence="5">
    <location>
        <begin position="110"/>
        <end position="129"/>
    </location>
</feature>
<keyword evidence="4 5" id="KW-0472">Membrane</keyword>
<dbReference type="PANTHER" id="PTHR24064">
    <property type="entry name" value="SOLUTE CARRIER FAMILY 22 MEMBER"/>
    <property type="match status" value="1"/>
</dbReference>
<evidence type="ECO:0000313" key="7">
    <source>
        <dbReference type="Proteomes" id="UP001652625"/>
    </source>
</evidence>
<evidence type="ECO:0000256" key="5">
    <source>
        <dbReference type="SAM" id="Phobius"/>
    </source>
</evidence>
<dbReference type="RefSeq" id="XP_065651398.1">
    <property type="nucleotide sequence ID" value="XM_065795326.1"/>
</dbReference>
<evidence type="ECO:0000256" key="1">
    <source>
        <dbReference type="ARBA" id="ARBA00004141"/>
    </source>
</evidence>
<sequence>MEEIKEQDVDGILISIGEFGRSQKLLLVVISFLMIPTASQVLIMTFLEINPSWRCSGNGSFECNRTGEFSITHKFYHDRCKMKRNSWSFVKEKGFSIITEWDLVCGKASLAYVIFSIMQIGDALGGVLVGMLSDKYGRKKVLYASWFGFIVIATISSFIHNFWVFLQLQFLVGILHGGSFNVQWVLMSEMLGPNSRSYLNILWCVYSFALSFMSLQSWLIPKWRAFELIMTTPYLILLATYKFVPESVRWLHANNKRDMAEKVLQNIAKCNKKKFPKVKLCNANNISNAVDLKKTSIKYVFFPFKMFLITFSQISIYFSASLAFYGISLFAENLSGNLHRDFALVSLVDIPSNLISIWVCNRFGKKRTTMVSTVAAGIIIVILAFVPYTANFSWIRILIGTSGKFLANISFNVIYIWSTEIYPTAVRSQGLGVCISAAVIGTAVSPWITQYLVQFHQTLPFVIIGSLLILSGNLSCFLPETNEENLSNINEENLSEKQSLL</sequence>
<accession>A0ABM4BQI4</accession>
<organism evidence="7 8">
    <name type="scientific">Hydra vulgaris</name>
    <name type="common">Hydra</name>
    <name type="synonym">Hydra attenuata</name>
    <dbReference type="NCBI Taxonomy" id="6087"/>
    <lineage>
        <taxon>Eukaryota</taxon>
        <taxon>Metazoa</taxon>
        <taxon>Cnidaria</taxon>
        <taxon>Hydrozoa</taxon>
        <taxon>Hydroidolina</taxon>
        <taxon>Anthoathecata</taxon>
        <taxon>Aplanulata</taxon>
        <taxon>Hydridae</taxon>
        <taxon>Hydra</taxon>
    </lineage>
</organism>
<evidence type="ECO:0000256" key="4">
    <source>
        <dbReference type="ARBA" id="ARBA00023136"/>
    </source>
</evidence>
<dbReference type="InterPro" id="IPR036259">
    <property type="entry name" value="MFS_trans_sf"/>
</dbReference>
<protein>
    <submittedName>
        <fullName evidence="8">Solute carrier family 22 member 15-like isoform X3</fullName>
    </submittedName>
</protein>
<dbReference type="PROSITE" id="PS50850">
    <property type="entry name" value="MFS"/>
    <property type="match status" value="1"/>
</dbReference>
<gene>
    <name evidence="8" type="primary">LOC101235834</name>
</gene>
<keyword evidence="7" id="KW-1185">Reference proteome</keyword>
<dbReference type="PROSITE" id="PS00216">
    <property type="entry name" value="SUGAR_TRANSPORT_1"/>
    <property type="match status" value="1"/>
</dbReference>
<dbReference type="Gene3D" id="1.20.1250.20">
    <property type="entry name" value="MFS general substrate transporter like domains"/>
    <property type="match status" value="1"/>
</dbReference>
<dbReference type="Pfam" id="PF00083">
    <property type="entry name" value="Sugar_tr"/>
    <property type="match status" value="1"/>
</dbReference>
<dbReference type="InterPro" id="IPR005828">
    <property type="entry name" value="MFS_sugar_transport-like"/>
</dbReference>
<evidence type="ECO:0000313" key="8">
    <source>
        <dbReference type="RefSeq" id="XP_065651398.1"/>
    </source>
</evidence>
<feature type="transmembrane region" description="Helical" evidence="5">
    <location>
        <begin position="141"/>
        <end position="159"/>
    </location>
</feature>
<dbReference type="PROSITE" id="PS00217">
    <property type="entry name" value="SUGAR_TRANSPORT_2"/>
    <property type="match status" value="1"/>
</dbReference>
<name>A0ABM4BQI4_HYDVU</name>
<feature type="transmembrane region" description="Helical" evidence="5">
    <location>
        <begin position="368"/>
        <end position="388"/>
    </location>
</feature>
<feature type="transmembrane region" description="Helical" evidence="5">
    <location>
        <begin position="459"/>
        <end position="478"/>
    </location>
</feature>
<dbReference type="InterPro" id="IPR005829">
    <property type="entry name" value="Sugar_transporter_CS"/>
</dbReference>
<keyword evidence="2 5" id="KW-0812">Transmembrane</keyword>
<feature type="transmembrane region" description="Helical" evidence="5">
    <location>
        <begin position="430"/>
        <end position="453"/>
    </location>
</feature>